<evidence type="ECO:0000313" key="4">
    <source>
        <dbReference type="Proteomes" id="UP000838412"/>
    </source>
</evidence>
<feature type="compositionally biased region" description="Basic and acidic residues" evidence="2">
    <location>
        <begin position="511"/>
        <end position="521"/>
    </location>
</feature>
<feature type="region of interest" description="Disordered" evidence="2">
    <location>
        <begin position="1086"/>
        <end position="1115"/>
    </location>
</feature>
<evidence type="ECO:0000256" key="2">
    <source>
        <dbReference type="SAM" id="MobiDB-lite"/>
    </source>
</evidence>
<feature type="compositionally biased region" description="Polar residues" evidence="2">
    <location>
        <begin position="94"/>
        <end position="111"/>
    </location>
</feature>
<keyword evidence="4" id="KW-1185">Reference proteome</keyword>
<feature type="compositionally biased region" description="Basic and acidic residues" evidence="2">
    <location>
        <begin position="380"/>
        <end position="397"/>
    </location>
</feature>
<organism evidence="3 4">
    <name type="scientific">Branchiostoma lanceolatum</name>
    <name type="common">Common lancelet</name>
    <name type="synonym">Amphioxus lanceolatum</name>
    <dbReference type="NCBI Taxonomy" id="7740"/>
    <lineage>
        <taxon>Eukaryota</taxon>
        <taxon>Metazoa</taxon>
        <taxon>Chordata</taxon>
        <taxon>Cephalochordata</taxon>
        <taxon>Leptocardii</taxon>
        <taxon>Amphioxiformes</taxon>
        <taxon>Branchiostomatidae</taxon>
        <taxon>Branchiostoma</taxon>
    </lineage>
</organism>
<feature type="compositionally biased region" description="Low complexity" evidence="2">
    <location>
        <begin position="246"/>
        <end position="263"/>
    </location>
</feature>
<proteinExistence type="predicted"/>
<evidence type="ECO:0000313" key="3">
    <source>
        <dbReference type="EMBL" id="CAH1273747.1"/>
    </source>
</evidence>
<accession>A0A8K0F1A5</accession>
<keyword evidence="1" id="KW-0175">Coiled coil</keyword>
<dbReference type="PANTHER" id="PTHR31540:SF1">
    <property type="entry name" value="CENTROSOMAL PROTEIN OF 131 KDA"/>
    <property type="match status" value="1"/>
</dbReference>
<feature type="compositionally biased region" description="Basic residues" evidence="2">
    <location>
        <begin position="420"/>
        <end position="430"/>
    </location>
</feature>
<name>A0A8K0F1A5_BRALA</name>
<evidence type="ECO:0000256" key="1">
    <source>
        <dbReference type="SAM" id="Coils"/>
    </source>
</evidence>
<feature type="region of interest" description="Disordered" evidence="2">
    <location>
        <begin position="314"/>
        <end position="562"/>
    </location>
</feature>
<feature type="compositionally biased region" description="Basic and acidic residues" evidence="2">
    <location>
        <begin position="884"/>
        <end position="923"/>
    </location>
</feature>
<feature type="compositionally biased region" description="Basic and acidic residues" evidence="2">
    <location>
        <begin position="842"/>
        <end position="853"/>
    </location>
</feature>
<dbReference type="Proteomes" id="UP000838412">
    <property type="component" value="Chromosome 9"/>
</dbReference>
<dbReference type="InterPro" id="IPR030465">
    <property type="entry name" value="CEP131"/>
</dbReference>
<feature type="compositionally biased region" description="Polar residues" evidence="2">
    <location>
        <begin position="71"/>
        <end position="83"/>
    </location>
</feature>
<feature type="compositionally biased region" description="Basic and acidic residues" evidence="2">
    <location>
        <begin position="1086"/>
        <end position="1111"/>
    </location>
</feature>
<protein>
    <submittedName>
        <fullName evidence="3">CEP131 protein</fullName>
    </submittedName>
</protein>
<feature type="region of interest" description="Disordered" evidence="2">
    <location>
        <begin position="246"/>
        <end position="287"/>
    </location>
</feature>
<dbReference type="GO" id="GO:0034451">
    <property type="term" value="C:centriolar satellite"/>
    <property type="evidence" value="ECO:0007669"/>
    <property type="project" value="TreeGrafter"/>
</dbReference>
<dbReference type="OrthoDB" id="197735at2759"/>
<feature type="compositionally biased region" description="Low complexity" evidence="2">
    <location>
        <begin position="492"/>
        <end position="509"/>
    </location>
</feature>
<gene>
    <name evidence="3" type="primary">CEP131</name>
    <name evidence="3" type="ORF">BLAG_LOCUS24991</name>
</gene>
<feature type="compositionally biased region" description="Polar residues" evidence="2">
    <location>
        <begin position="21"/>
        <end position="30"/>
    </location>
</feature>
<dbReference type="GO" id="GO:0010824">
    <property type="term" value="P:regulation of centrosome duplication"/>
    <property type="evidence" value="ECO:0007669"/>
    <property type="project" value="TreeGrafter"/>
</dbReference>
<feature type="region of interest" description="Disordered" evidence="2">
    <location>
        <begin position="1"/>
        <end position="232"/>
    </location>
</feature>
<dbReference type="GO" id="GO:0035735">
    <property type="term" value="P:intraciliary transport involved in cilium assembly"/>
    <property type="evidence" value="ECO:0007669"/>
    <property type="project" value="InterPro"/>
</dbReference>
<reference evidence="3" key="1">
    <citation type="submission" date="2022-01" db="EMBL/GenBank/DDBJ databases">
        <authorList>
            <person name="Braso-Vives M."/>
        </authorList>
    </citation>
    <scope>NUCLEOTIDE SEQUENCE</scope>
</reference>
<feature type="region of interest" description="Disordered" evidence="2">
    <location>
        <begin position="878"/>
        <end position="923"/>
    </location>
</feature>
<dbReference type="GO" id="GO:0005929">
    <property type="term" value="C:cilium"/>
    <property type="evidence" value="ECO:0007669"/>
    <property type="project" value="GOC"/>
</dbReference>
<dbReference type="AlphaFoldDB" id="A0A8K0F1A5"/>
<dbReference type="PANTHER" id="PTHR31540">
    <property type="entry name" value="CENTROSOMAL PROTEIN OF 131 KDA"/>
    <property type="match status" value="1"/>
</dbReference>
<sequence length="1163" mass="133119">MPTPKKANAETPRGSDLDLSLTGSQLSMVSGNKRLGSASKRPGSATAHRPGSANIVGRPSTADSRRGRGTMMSQTVNGYSSGAQRKHKRAGSHNPDTQRSNTSESSGSTGLTPVGRAQNLRRPASASKLTHSNPRTKDVGDDFLSLFDTPKVKKQLNRDRPPSVGAVRVLPPGMPEGSPFKIPLTDRTDSTLASPLNSERSPPANTLNHERSPPAKQLNLPNNATVTRGAPAEANVLRNIGASAHGASAHVASAGASPTSPAANQDFSLPRPKQSSPPGKRGVPKTISKAEAELYINRVNKAATRIQRWYRACKEREQRDSEETVKRLLAQKREEREEIMRKDQNRRMQEMEDRRKQEEEKRRRREEKERQARQAAIQELQRKREEKRAEPKPKAEGEIAFLQPSGKVTKKVSRPTSAKAKVKTKKRASPMKKAGSESDSEMTESEVGASTQQRPGTSSTIRKVEEIFDEPQGATAAPEPDTQDETDKDDLTTLTDSKTKTTLNDLLDTIKMLEEEPEKFPTPRKSRAWGSDEDKDNGYLSSEKLEKLNQPPRTSTGGLPGVMLTEDKLRSIMSFLDEVEKADDEVISQVTSQVTKSVESTPRDDASASVAAAPAPVLLVSSAEEIAQMEQASATASEVASEMLKQRLELEERQRSVAMLQKALNQQRELTIRHAREGEKEMKHRLQVQKEEYEATIKRHLGFIDQLIDDKKALGEKCERVVKELKDMDAKYSKRIKEMSDKHNEETQKIKDMHAAAEKLRRERWIDEKTKKIKEMTVKGLEPEIQRLIAKHKQEVKKIKAIHEAELLEADERASRRFIHQTEEIKEQMAREIESACNRERELAKQRYEKQAEQEEQGLQQQRRRLYAEVQEEKERIATQAAKQRAEIDRMKEQIEDSSSKAIETMRREYEKARDEQERRHAAEVKQLEDKLKVEKEAWEENYMKKQDTWLLQKERELKENVKRDRDKEIELVIQRLDEDASSQREEVERAAENRMKRMREKYEAEMRELERSERTAMDKYNEMKAELIEVEGENARLKGLLRQKEQELEDINKVKERLTQERNNMSEVIRQEFADRLVATEEENRRVKNEMSEMRARHKMELDRITREKEEEMEEVHKRVKSAIVKKEDTVNQLRKQYEAAVKRADHLEGLLEQQRKQLLKK</sequence>
<feature type="compositionally biased region" description="Polar residues" evidence="2">
    <location>
        <begin position="190"/>
        <end position="207"/>
    </location>
</feature>
<feature type="coiled-coil region" evidence="1">
    <location>
        <begin position="650"/>
        <end position="763"/>
    </location>
</feature>
<feature type="region of interest" description="Disordered" evidence="2">
    <location>
        <begin position="842"/>
        <end position="865"/>
    </location>
</feature>
<feature type="compositionally biased region" description="Polar residues" evidence="2">
    <location>
        <begin position="448"/>
        <end position="461"/>
    </location>
</feature>
<feature type="compositionally biased region" description="Basic and acidic residues" evidence="2">
    <location>
        <begin position="314"/>
        <end position="372"/>
    </location>
</feature>
<dbReference type="EMBL" id="OV696694">
    <property type="protein sequence ID" value="CAH1273747.1"/>
    <property type="molecule type" value="Genomic_DNA"/>
</dbReference>